<dbReference type="CDD" id="cd13136">
    <property type="entry name" value="MATE_DinF_like"/>
    <property type="match status" value="1"/>
</dbReference>
<reference evidence="9" key="1">
    <citation type="journal article" date="2021" name="Proc. Natl. Acad. Sci. U.S.A.">
        <title>Three genomes in the algal genus Volvox reveal the fate of a haploid sex-determining region after a transition to homothallism.</title>
        <authorList>
            <person name="Yamamoto K."/>
            <person name="Hamaji T."/>
            <person name="Kawai-Toyooka H."/>
            <person name="Matsuzaki R."/>
            <person name="Takahashi F."/>
            <person name="Nishimura Y."/>
            <person name="Kawachi M."/>
            <person name="Noguchi H."/>
            <person name="Minakuchi Y."/>
            <person name="Umen J.G."/>
            <person name="Toyoda A."/>
            <person name="Nozaki H."/>
        </authorList>
    </citation>
    <scope>NUCLEOTIDE SEQUENCE</scope>
    <source>
        <strain evidence="9">NIES-3785</strain>
        <strain evidence="8">NIES-3786</strain>
    </source>
</reference>
<protein>
    <recommendedName>
        <fullName evidence="6">Protein DETOXIFICATION</fullName>
    </recommendedName>
    <alternativeName>
        <fullName evidence="6">Multidrug and toxic compound extrusion protein</fullName>
    </alternativeName>
</protein>
<evidence type="ECO:0000256" key="2">
    <source>
        <dbReference type="ARBA" id="ARBA00010199"/>
    </source>
</evidence>
<gene>
    <name evidence="8" type="ORF">Vretifemale_14446</name>
    <name evidence="9" type="ORF">Vretimale_8988</name>
</gene>
<comment type="similarity">
    <text evidence="2 6">Belongs to the multi antimicrobial extrusion (MATE) (TC 2.A.66.1) family.</text>
</comment>
<accession>A0A8J4GCW9</accession>
<feature type="transmembrane region" description="Helical" evidence="6">
    <location>
        <begin position="278"/>
        <end position="302"/>
    </location>
</feature>
<feature type="transmembrane region" description="Helical" evidence="6">
    <location>
        <begin position="399"/>
        <end position="428"/>
    </location>
</feature>
<evidence type="ECO:0000256" key="4">
    <source>
        <dbReference type="ARBA" id="ARBA00022989"/>
    </source>
</evidence>
<evidence type="ECO:0000313" key="8">
    <source>
        <dbReference type="EMBL" id="GIL85922.1"/>
    </source>
</evidence>
<dbReference type="GO" id="GO:0016020">
    <property type="term" value="C:membrane"/>
    <property type="evidence" value="ECO:0007669"/>
    <property type="project" value="UniProtKB-SubCell"/>
</dbReference>
<dbReference type="Pfam" id="PF01554">
    <property type="entry name" value="MatE"/>
    <property type="match status" value="2"/>
</dbReference>
<dbReference type="InterPro" id="IPR044644">
    <property type="entry name" value="DinF-like"/>
</dbReference>
<comment type="caution">
    <text evidence="9">The sequence shown here is derived from an EMBL/GenBank/DDBJ whole genome shotgun (WGS) entry which is preliminary data.</text>
</comment>
<comment type="subcellular location">
    <subcellularLocation>
        <location evidence="1">Membrane</location>
        <topology evidence="1">Multi-pass membrane protein</topology>
    </subcellularLocation>
</comment>
<keyword evidence="11" id="KW-1185">Reference proteome</keyword>
<dbReference type="InterPro" id="IPR002528">
    <property type="entry name" value="MATE_fam"/>
</dbReference>
<evidence type="ECO:0000256" key="3">
    <source>
        <dbReference type="ARBA" id="ARBA00022692"/>
    </source>
</evidence>
<evidence type="ECO:0000256" key="5">
    <source>
        <dbReference type="ARBA" id="ARBA00023136"/>
    </source>
</evidence>
<feature type="compositionally biased region" description="Gly residues" evidence="7">
    <location>
        <begin position="647"/>
        <end position="661"/>
    </location>
</feature>
<dbReference type="EMBL" id="BNCQ01000016">
    <property type="protein sequence ID" value="GIM04401.1"/>
    <property type="molecule type" value="Genomic_DNA"/>
</dbReference>
<dbReference type="GO" id="GO:0042910">
    <property type="term" value="F:xenobiotic transmembrane transporter activity"/>
    <property type="evidence" value="ECO:0007669"/>
    <property type="project" value="InterPro"/>
</dbReference>
<keyword evidence="5 6" id="KW-0472">Membrane</keyword>
<dbReference type="NCBIfam" id="TIGR00797">
    <property type="entry name" value="matE"/>
    <property type="match status" value="1"/>
</dbReference>
<dbReference type="Proteomes" id="UP000747110">
    <property type="component" value="Unassembled WGS sequence"/>
</dbReference>
<dbReference type="Proteomes" id="UP000722791">
    <property type="component" value="Unassembled WGS sequence"/>
</dbReference>
<feature type="transmembrane region" description="Helical" evidence="6">
    <location>
        <begin position="101"/>
        <end position="121"/>
    </location>
</feature>
<feature type="transmembrane region" description="Helical" evidence="6">
    <location>
        <begin position="434"/>
        <end position="458"/>
    </location>
</feature>
<dbReference type="GO" id="GO:0015297">
    <property type="term" value="F:antiporter activity"/>
    <property type="evidence" value="ECO:0007669"/>
    <property type="project" value="InterPro"/>
</dbReference>
<keyword evidence="3 6" id="KW-0812">Transmembrane</keyword>
<dbReference type="AlphaFoldDB" id="A0A8J4GCW9"/>
<evidence type="ECO:0000256" key="6">
    <source>
        <dbReference type="RuleBase" id="RU004914"/>
    </source>
</evidence>
<evidence type="ECO:0000313" key="10">
    <source>
        <dbReference type="Proteomes" id="UP000722791"/>
    </source>
</evidence>
<dbReference type="PANTHER" id="PTHR42893">
    <property type="entry name" value="PROTEIN DETOXIFICATION 44, CHLOROPLASTIC-RELATED"/>
    <property type="match status" value="1"/>
</dbReference>
<evidence type="ECO:0000256" key="7">
    <source>
        <dbReference type="SAM" id="MobiDB-lite"/>
    </source>
</evidence>
<organism evidence="9 10">
    <name type="scientific">Volvox reticuliferus</name>
    <dbReference type="NCBI Taxonomy" id="1737510"/>
    <lineage>
        <taxon>Eukaryota</taxon>
        <taxon>Viridiplantae</taxon>
        <taxon>Chlorophyta</taxon>
        <taxon>core chlorophytes</taxon>
        <taxon>Chlorophyceae</taxon>
        <taxon>CS clade</taxon>
        <taxon>Chlamydomonadales</taxon>
        <taxon>Volvocaceae</taxon>
        <taxon>Volvox</taxon>
    </lineage>
</organism>
<dbReference type="EMBL" id="BNCP01000034">
    <property type="protein sequence ID" value="GIL85922.1"/>
    <property type="molecule type" value="Genomic_DNA"/>
</dbReference>
<name>A0A8J4GCW9_9CHLO</name>
<feature type="transmembrane region" description="Helical" evidence="6">
    <location>
        <begin position="181"/>
        <end position="207"/>
    </location>
</feature>
<feature type="transmembrane region" description="Helical" evidence="6">
    <location>
        <begin position="252"/>
        <end position="272"/>
    </location>
</feature>
<sequence length="688" mass="71443">MPPCAQLHRPNVAPALTYLLCPDSLPQCWNQKSLPARSLRRRRRGSLTPCIRGFRHALNHSPYVATAAATATSVFAEGGNLDSSLKRRAQQLITSPYDKEIWAVALPALVAMLLEPVMNAINAGLVGHLGTQQLSAMSLGSLAVSFCTFFYTFLLFLTVPEIAAAVVKRNDEEVSCIVAKSLWIAVVCGFSSAAAMFLGAEAIVAMLKPPEVAVAVFATDYIKIRSLGIPFVLLGFVATAVFRGLKDTRTPLFGALVSAVISLALNVFFLYVLRMGMVGSAVATTVAQTVSCALLMGALMGGGKVQPRHLSRPPPLAYVLPTLKLGAVMGARNMISFGMVIYASALSIRLGSTHQASFEVLRQMWLLAIQFFECLNVATQALCASYLGNEDRVSAKSLLNRLLTLGVGVGAMAGAAVWLLHVPFIAFFTRDPAVVAHVLAALPMLCIFFPIDAAAAIMDGSLLAAQQSNYMSAVQIAGSVVQYFVFAYLAATSNINSLTVWSALKILVVCRVVGGVTRNYYSPKSGYKSAVVAAVSPVVTAEVAVTQRTVADVAPAGGIVATVTTVATVPPLPQPPVAPGAEELWAKLTARPAAPAPATSAGALPAAVLQSIEDDAMVLACAACTSATDMNPDMLSLKRRQTAGADSNGGGDSEGGGGATGGASALAFVTASADSSAAASSNTSAAAG</sequence>
<comment type="caution">
    <text evidence="6">Lacks conserved residue(s) required for the propagation of feature annotation.</text>
</comment>
<evidence type="ECO:0000313" key="9">
    <source>
        <dbReference type="EMBL" id="GIM04401.1"/>
    </source>
</evidence>
<feature type="transmembrane region" description="Helical" evidence="6">
    <location>
        <begin position="470"/>
        <end position="491"/>
    </location>
</feature>
<proteinExistence type="inferred from homology"/>
<keyword evidence="4 6" id="KW-1133">Transmembrane helix</keyword>
<evidence type="ECO:0000313" key="11">
    <source>
        <dbReference type="Proteomes" id="UP000747110"/>
    </source>
</evidence>
<evidence type="ECO:0000256" key="1">
    <source>
        <dbReference type="ARBA" id="ARBA00004141"/>
    </source>
</evidence>
<dbReference type="PANTHER" id="PTHR42893:SF46">
    <property type="entry name" value="PROTEIN DETOXIFICATION 44, CHLOROPLASTIC"/>
    <property type="match status" value="1"/>
</dbReference>
<feature type="transmembrane region" description="Helical" evidence="6">
    <location>
        <begin position="227"/>
        <end position="245"/>
    </location>
</feature>
<feature type="region of interest" description="Disordered" evidence="7">
    <location>
        <begin position="641"/>
        <end position="663"/>
    </location>
</feature>
<feature type="transmembrane region" description="Helical" evidence="6">
    <location>
        <begin position="141"/>
        <end position="160"/>
    </location>
</feature>
<dbReference type="OrthoDB" id="2126698at2759"/>